<dbReference type="InterPro" id="IPR015943">
    <property type="entry name" value="WD40/YVTN_repeat-like_dom_sf"/>
</dbReference>
<feature type="region of interest" description="Disordered" evidence="2">
    <location>
        <begin position="1"/>
        <end position="82"/>
    </location>
</feature>
<feature type="compositionally biased region" description="Basic and acidic residues" evidence="2">
    <location>
        <begin position="31"/>
        <end position="41"/>
    </location>
</feature>
<feature type="compositionally biased region" description="Polar residues" evidence="2">
    <location>
        <begin position="51"/>
        <end position="63"/>
    </location>
</feature>
<protein>
    <submittedName>
        <fullName evidence="5">WD_REPEATS_REGION domain-containing protein</fullName>
    </submittedName>
</protein>
<evidence type="ECO:0000313" key="6">
    <source>
        <dbReference type="Proteomes" id="UP000030765"/>
    </source>
</evidence>
<proteinExistence type="predicted"/>
<dbReference type="EMBL" id="ATLV01021263">
    <property type="status" value="NOT_ANNOTATED_CDS"/>
    <property type="molecule type" value="Genomic_DNA"/>
</dbReference>
<dbReference type="PANTHER" id="PTHR19871:SF37">
    <property type="entry name" value="GH25853P"/>
    <property type="match status" value="1"/>
</dbReference>
<evidence type="ECO:0000259" key="3">
    <source>
        <dbReference type="Pfam" id="PF24883"/>
    </source>
</evidence>
<accession>A0A084W7L3</accession>
<dbReference type="InterPro" id="IPR052752">
    <property type="entry name" value="NACHT-WD_repeat"/>
</dbReference>
<evidence type="ECO:0000313" key="5">
    <source>
        <dbReference type="EnsemblMetazoa" id="ASIC014211-PA"/>
    </source>
</evidence>
<dbReference type="Gene3D" id="2.130.10.10">
    <property type="entry name" value="YVTN repeat-like/Quinoprotein amine dehydrogenase"/>
    <property type="match status" value="2"/>
</dbReference>
<dbReference type="OrthoDB" id="6134417at2759"/>
<dbReference type="EMBL" id="ATLV01021262">
    <property type="status" value="NOT_ANNOTATED_CDS"/>
    <property type="molecule type" value="Genomic_DNA"/>
</dbReference>
<reference evidence="5" key="2">
    <citation type="submission" date="2020-05" db="UniProtKB">
        <authorList>
            <consortium name="EnsemblMetazoa"/>
        </authorList>
    </citation>
    <scope>IDENTIFICATION</scope>
</reference>
<keyword evidence="1" id="KW-0677">Repeat</keyword>
<dbReference type="PANTHER" id="PTHR19871">
    <property type="entry name" value="BETA TRANSDUCIN-RELATED PROTEIN"/>
    <property type="match status" value="1"/>
</dbReference>
<evidence type="ECO:0000313" key="4">
    <source>
        <dbReference type="EMBL" id="KFB46207.1"/>
    </source>
</evidence>
<dbReference type="SUPFAM" id="SSF52540">
    <property type="entry name" value="P-loop containing nucleoside triphosphate hydrolases"/>
    <property type="match status" value="1"/>
</dbReference>
<dbReference type="EnsemblMetazoa" id="ASIC014211-RA">
    <property type="protein sequence ID" value="ASIC014211-PA"/>
    <property type="gene ID" value="ASIC014211"/>
</dbReference>
<dbReference type="InterPro" id="IPR027417">
    <property type="entry name" value="P-loop_NTPase"/>
</dbReference>
<keyword evidence="6" id="KW-1185">Reference proteome</keyword>
<evidence type="ECO:0000256" key="2">
    <source>
        <dbReference type="SAM" id="MobiDB-lite"/>
    </source>
</evidence>
<sequence length="1345" mass="149482">MGNYCSSGQTKKDKDNASEKSEESPSYQLADKSKKSNDVKEAPLAAPEVTSDASGTGQLSNGSNATNGFNPGTGGGDGTRAQPKALQNVQSMTLSESTTNSPMAVSPPCDIPPVHQNLPPNLTPLYGKPTTNRRTDKYKKIVLYILAADDGFQSEKAVLRDVFKGLNQKCQSRGFELHVADLHVLQPKGTSFDVNKWFSGPLEAQGGHDLAANCLAEIARQSCDSYLIPVLFLGGSLGDPLLPLTIESQDFVAALQMAERNAQERAILEKWYVLDDKSQPACYRLNPRANPPISSEESQQELSLLLQTMVDIFSKELRDSYLTTVVEQEINNTVLISQELSKRCIWIQSTVAPPKADGLSSTETEMVRRLTNIQNDLKNQLSEKHIIRIPANVAQQQEQFGSLLEACLSLEIDLIIDEHVSKYSIPYCTFGVDRRLLSELEEVNRHARVLNENCANFTTTDRVKEYLLSARGKPLVVHGKMGAGKSVFMAKLSQNLHAWLPESHLVMRYANLTMQSSDVTSLLGSITEQISVLVKGVPTRCHHTIASYSSALKTLLETSKHQITILIDSVDALRDVEDLDWLPVVLLDNVKLVLTVSSGGNGQDLAKLQGPENRVLQRLRDRIADDSCFLYLTPFTQEQWEDVLCFGGGDIYAANGALQLPECWKKSDEKISIQAKILWWLGWLGITNLSDTSVSHISDKVFTILEEKFTTAITKLIIPLLLASREGLLETEIITLIRNSNLVSGSTTKLWTHFCWKMGPLFLHNKNIIVVDRTLRQVAEKRYEADIQQAHRILYDYYEAQPNVFLDKKGKDKSFNYRKFVELPYHKYKLDAPVAADLYPNSSYLTDLAWLQDKLIATGCVHILNDICLVDVASSVGSYPHVSLLKAFLEQHFKALNYDGHQLYSLLCTFLANEQRRNGGSLPAIAKQWLDTIEQSTVPYLERLQLGAGEGAETEDLPTTATEGGQQPPVGFDLIMNLNIEGYFVISLSTEREEICVWDVAKCRKVRTLIGVPQPSAICPVGDYGVAVLCRREIRIINLNEGKFKVTLKGVMNQKMPYFGLHDPSHLVCLSRNRMYVNLMNIESGDCVTTFKAGEDRFLNSLLVSGDGRILVCGDETQKPFPLLVWHLSQKKLLYDLRIPHHDFITSLSAITHEGSYVCVVAKELAEPSPNFIVVYDLQSGTLFKKWKPSCNTVSLAISQTNTCVIAGLEDARILIWDLVTGNCRSTLVGHSAPVTLLKLDPTGKILLSSDREGRDLSIRLWQLDSGKLLAVYTPEERITTCEILSGGSFLALALENRPNLLTLKLHNVANIAGNQGKTERQEEELPAVVYGNAENDGKLFDLKQ</sequence>
<dbReference type="VEuPathDB" id="VectorBase:ASIC014211"/>
<gene>
    <name evidence="4" type="ORF">ZHAS_00014211</name>
</gene>
<dbReference type="InterPro" id="IPR011047">
    <property type="entry name" value="Quinoprotein_ADH-like_sf"/>
</dbReference>
<dbReference type="SUPFAM" id="SSF50998">
    <property type="entry name" value="Quinoprotein alcohol dehydrogenase-like"/>
    <property type="match status" value="1"/>
</dbReference>
<feature type="compositionally biased region" description="Basic and acidic residues" evidence="2">
    <location>
        <begin position="10"/>
        <end position="23"/>
    </location>
</feature>
<dbReference type="EMBL" id="KE525315">
    <property type="protein sequence ID" value="KFB46207.1"/>
    <property type="molecule type" value="Genomic_DNA"/>
</dbReference>
<dbReference type="Pfam" id="PF00400">
    <property type="entry name" value="WD40"/>
    <property type="match status" value="1"/>
</dbReference>
<evidence type="ECO:0000256" key="1">
    <source>
        <dbReference type="ARBA" id="ARBA00022737"/>
    </source>
</evidence>
<feature type="domain" description="Nephrocystin 3-like N-terminal" evidence="3">
    <location>
        <begin position="454"/>
        <end position="578"/>
    </location>
</feature>
<dbReference type="SMART" id="SM00320">
    <property type="entry name" value="WD40"/>
    <property type="match status" value="4"/>
</dbReference>
<dbReference type="OMA" id="WIQTGAH"/>
<dbReference type="Gene3D" id="3.40.50.300">
    <property type="entry name" value="P-loop containing nucleotide triphosphate hydrolases"/>
    <property type="match status" value="1"/>
</dbReference>
<name>A0A084W7L3_ANOSI</name>
<reference evidence="4 6" key="1">
    <citation type="journal article" date="2014" name="BMC Genomics">
        <title>Genome sequence of Anopheles sinensis provides insight into genetics basis of mosquito competence for malaria parasites.</title>
        <authorList>
            <person name="Zhou D."/>
            <person name="Zhang D."/>
            <person name="Ding G."/>
            <person name="Shi L."/>
            <person name="Hou Q."/>
            <person name="Ye Y."/>
            <person name="Xu Y."/>
            <person name="Zhou H."/>
            <person name="Xiong C."/>
            <person name="Li S."/>
            <person name="Yu J."/>
            <person name="Hong S."/>
            <person name="Yu X."/>
            <person name="Zou P."/>
            <person name="Chen C."/>
            <person name="Chang X."/>
            <person name="Wang W."/>
            <person name="Lv Y."/>
            <person name="Sun Y."/>
            <person name="Ma L."/>
            <person name="Shen B."/>
            <person name="Zhu C."/>
        </authorList>
    </citation>
    <scope>NUCLEOTIDE SEQUENCE [LARGE SCALE GENOMIC DNA]</scope>
</reference>
<dbReference type="STRING" id="74873.A0A084W7L3"/>
<dbReference type="InterPro" id="IPR056884">
    <property type="entry name" value="NPHP3-like_N"/>
</dbReference>
<dbReference type="InterPro" id="IPR001680">
    <property type="entry name" value="WD40_rpt"/>
</dbReference>
<organism evidence="4">
    <name type="scientific">Anopheles sinensis</name>
    <name type="common">Mosquito</name>
    <dbReference type="NCBI Taxonomy" id="74873"/>
    <lineage>
        <taxon>Eukaryota</taxon>
        <taxon>Metazoa</taxon>
        <taxon>Ecdysozoa</taxon>
        <taxon>Arthropoda</taxon>
        <taxon>Hexapoda</taxon>
        <taxon>Insecta</taxon>
        <taxon>Pterygota</taxon>
        <taxon>Neoptera</taxon>
        <taxon>Endopterygota</taxon>
        <taxon>Diptera</taxon>
        <taxon>Nematocera</taxon>
        <taxon>Culicoidea</taxon>
        <taxon>Culicidae</taxon>
        <taxon>Anophelinae</taxon>
        <taxon>Anopheles</taxon>
    </lineage>
</organism>
<dbReference type="Proteomes" id="UP000030765">
    <property type="component" value="Unassembled WGS sequence"/>
</dbReference>
<dbReference type="Pfam" id="PF24883">
    <property type="entry name" value="NPHP3_N"/>
    <property type="match status" value="1"/>
</dbReference>